<sequence>MKKGIVSLFAMATVVTGSWAVSAETLEEALAAAYASNPQLMAQRASLRATDENVSQAKSGFLPSLTGTYSYDKTYADRTSGGVTVDADGDTERYGLTAQQNIFNGFSDRNSLRQAKSTVKAGRAQLQSVEQQILLEAVAAYMNVVRDEAVVELNKNNIVVLERQLQASNDRFRVGEVTRTDVAQSEARLENAKSTLLTAEATLASSRAQYRRVVGRTPAGLETPTSQPELPADLDKAIEIAMELSPGIQAARYNEEAARYSVNAVKGSLLPKVAATASYSKTDTSGLSTTTGLPNNSNYEAAEIGVNVTVPFFSGGTKYSQVRQAKQIRSQRMMEIYQAERVTQENVFVTWDQYRAAVGQITSTEASVRANEIALEGVKQEAYVGSRTTLDVLNAEQELLNSRVSNVRAQRDVYVAAYSLISSIGKLTARDLGLGIDLYDAEEYYDEVGSSKIIGFGTDVD</sequence>
<keyword evidence="11" id="KW-1185">Reference proteome</keyword>
<keyword evidence="4" id="KW-1134">Transmembrane beta strand</keyword>
<proteinExistence type="inferred from homology"/>
<dbReference type="PANTHER" id="PTHR30026:SF22">
    <property type="entry name" value="OUTER MEMBRANE EFFLUX PROTEIN"/>
    <property type="match status" value="1"/>
</dbReference>
<organism evidence="10 11">
    <name type="scientific">Kordiimonas pumila</name>
    <dbReference type="NCBI Taxonomy" id="2161677"/>
    <lineage>
        <taxon>Bacteria</taxon>
        <taxon>Pseudomonadati</taxon>
        <taxon>Pseudomonadota</taxon>
        <taxon>Alphaproteobacteria</taxon>
        <taxon>Kordiimonadales</taxon>
        <taxon>Kordiimonadaceae</taxon>
        <taxon>Kordiimonas</taxon>
    </lineage>
</organism>
<comment type="similarity">
    <text evidence="2">Belongs to the outer membrane factor (OMF) (TC 1.B.17) family.</text>
</comment>
<dbReference type="Pfam" id="PF02321">
    <property type="entry name" value="OEP"/>
    <property type="match status" value="2"/>
</dbReference>
<dbReference type="NCBIfam" id="TIGR01844">
    <property type="entry name" value="type_I_sec_TolC"/>
    <property type="match status" value="1"/>
</dbReference>
<evidence type="ECO:0000256" key="8">
    <source>
        <dbReference type="SAM" id="Coils"/>
    </source>
</evidence>
<keyword evidence="8" id="KW-0175">Coiled coil</keyword>
<reference evidence="11" key="1">
    <citation type="journal article" date="2019" name="Int. J. Syst. Evol. Microbiol.">
        <title>The Global Catalogue of Microorganisms (GCM) 10K type strain sequencing project: providing services to taxonomists for standard genome sequencing and annotation.</title>
        <authorList>
            <consortium name="The Broad Institute Genomics Platform"/>
            <consortium name="The Broad Institute Genome Sequencing Center for Infectious Disease"/>
            <person name="Wu L."/>
            <person name="Ma J."/>
        </authorList>
    </citation>
    <scope>NUCLEOTIDE SEQUENCE [LARGE SCALE GENOMIC DNA]</scope>
    <source>
        <strain evidence="11">KCTC 62164</strain>
    </source>
</reference>
<evidence type="ECO:0000256" key="5">
    <source>
        <dbReference type="ARBA" id="ARBA00022692"/>
    </source>
</evidence>
<dbReference type="Proteomes" id="UP001595444">
    <property type="component" value="Unassembled WGS sequence"/>
</dbReference>
<keyword evidence="5" id="KW-0812">Transmembrane</keyword>
<dbReference type="EMBL" id="JBHRSL010000002">
    <property type="protein sequence ID" value="MFC3051326.1"/>
    <property type="molecule type" value="Genomic_DNA"/>
</dbReference>
<keyword evidence="6" id="KW-0472">Membrane</keyword>
<evidence type="ECO:0000313" key="10">
    <source>
        <dbReference type="EMBL" id="MFC3051326.1"/>
    </source>
</evidence>
<dbReference type="SUPFAM" id="SSF56954">
    <property type="entry name" value="Outer membrane efflux proteins (OEP)"/>
    <property type="match status" value="1"/>
</dbReference>
<comment type="subcellular location">
    <subcellularLocation>
        <location evidence="1">Cell outer membrane</location>
    </subcellularLocation>
</comment>
<keyword evidence="9" id="KW-0732">Signal</keyword>
<gene>
    <name evidence="10" type="ORF">ACFOKA_05350</name>
</gene>
<evidence type="ECO:0000256" key="6">
    <source>
        <dbReference type="ARBA" id="ARBA00023136"/>
    </source>
</evidence>
<evidence type="ECO:0000256" key="2">
    <source>
        <dbReference type="ARBA" id="ARBA00007613"/>
    </source>
</evidence>
<protein>
    <submittedName>
        <fullName evidence="10">TolC family outer membrane protein</fullName>
    </submittedName>
</protein>
<keyword evidence="3" id="KW-0813">Transport</keyword>
<feature type="signal peptide" evidence="9">
    <location>
        <begin position="1"/>
        <end position="23"/>
    </location>
</feature>
<accession>A0ABV7D3D4</accession>
<dbReference type="PANTHER" id="PTHR30026">
    <property type="entry name" value="OUTER MEMBRANE PROTEIN TOLC"/>
    <property type="match status" value="1"/>
</dbReference>
<evidence type="ECO:0000256" key="1">
    <source>
        <dbReference type="ARBA" id="ARBA00004442"/>
    </source>
</evidence>
<evidence type="ECO:0000313" key="11">
    <source>
        <dbReference type="Proteomes" id="UP001595444"/>
    </source>
</evidence>
<evidence type="ECO:0000256" key="4">
    <source>
        <dbReference type="ARBA" id="ARBA00022452"/>
    </source>
</evidence>
<name>A0ABV7D3D4_9PROT</name>
<comment type="caution">
    <text evidence="10">The sequence shown here is derived from an EMBL/GenBank/DDBJ whole genome shotgun (WGS) entry which is preliminary data.</text>
</comment>
<evidence type="ECO:0000256" key="3">
    <source>
        <dbReference type="ARBA" id="ARBA00022448"/>
    </source>
</evidence>
<evidence type="ECO:0000256" key="7">
    <source>
        <dbReference type="ARBA" id="ARBA00023237"/>
    </source>
</evidence>
<evidence type="ECO:0000256" key="9">
    <source>
        <dbReference type="SAM" id="SignalP"/>
    </source>
</evidence>
<dbReference type="Gene3D" id="1.20.1600.10">
    <property type="entry name" value="Outer membrane efflux proteins (OEP)"/>
    <property type="match status" value="1"/>
</dbReference>
<dbReference type="RefSeq" id="WP_194211658.1">
    <property type="nucleotide sequence ID" value="NZ_CP061205.1"/>
</dbReference>
<feature type="chain" id="PRO_5046751868" evidence="9">
    <location>
        <begin position="24"/>
        <end position="461"/>
    </location>
</feature>
<dbReference type="InterPro" id="IPR010130">
    <property type="entry name" value="T1SS_OMP_TolC"/>
</dbReference>
<dbReference type="InterPro" id="IPR003423">
    <property type="entry name" value="OMP_efflux"/>
</dbReference>
<keyword evidence="7" id="KW-0998">Cell outer membrane</keyword>
<feature type="coiled-coil region" evidence="8">
    <location>
        <begin position="182"/>
        <end position="209"/>
    </location>
</feature>
<dbReference type="InterPro" id="IPR051906">
    <property type="entry name" value="TolC-like"/>
</dbReference>